<keyword evidence="2" id="KW-1185">Reference proteome</keyword>
<name>A0AA38ZL22_VITRO</name>
<dbReference type="AlphaFoldDB" id="A0AA38ZL22"/>
<comment type="caution">
    <text evidence="1">The sequence shown here is derived from an EMBL/GenBank/DDBJ whole genome shotgun (WGS) entry which is preliminary data.</text>
</comment>
<reference evidence="1 2" key="1">
    <citation type="journal article" date="2023" name="BMC Biotechnol.">
        <title>Vitis rotundifolia cv Carlos genome sequencing.</title>
        <authorList>
            <person name="Huff M."/>
            <person name="Hulse-Kemp A."/>
            <person name="Scheffler B."/>
            <person name="Youngblood R."/>
            <person name="Simpson S."/>
            <person name="Babiker E."/>
            <person name="Staton M."/>
        </authorList>
    </citation>
    <scope>NUCLEOTIDE SEQUENCE [LARGE SCALE GENOMIC DNA]</scope>
    <source>
        <tissue evidence="1">Leaf</tissue>
    </source>
</reference>
<proteinExistence type="predicted"/>
<dbReference type="Proteomes" id="UP001168098">
    <property type="component" value="Unassembled WGS sequence"/>
</dbReference>
<accession>A0AA38ZL22</accession>
<organism evidence="1 2">
    <name type="scientific">Vitis rotundifolia</name>
    <name type="common">Muscadine grape</name>
    <dbReference type="NCBI Taxonomy" id="103349"/>
    <lineage>
        <taxon>Eukaryota</taxon>
        <taxon>Viridiplantae</taxon>
        <taxon>Streptophyta</taxon>
        <taxon>Embryophyta</taxon>
        <taxon>Tracheophyta</taxon>
        <taxon>Spermatophyta</taxon>
        <taxon>Magnoliopsida</taxon>
        <taxon>eudicotyledons</taxon>
        <taxon>Gunneridae</taxon>
        <taxon>Pentapetalae</taxon>
        <taxon>rosids</taxon>
        <taxon>Vitales</taxon>
        <taxon>Vitaceae</taxon>
        <taxon>Viteae</taxon>
        <taxon>Vitis</taxon>
    </lineage>
</organism>
<evidence type="ECO:0000313" key="1">
    <source>
        <dbReference type="EMBL" id="KAJ9691068.1"/>
    </source>
</evidence>
<dbReference type="EMBL" id="JARBHA010000010">
    <property type="protein sequence ID" value="KAJ9691068.1"/>
    <property type="molecule type" value="Genomic_DNA"/>
</dbReference>
<protein>
    <submittedName>
        <fullName evidence="1">Uncharacterized protein</fullName>
    </submittedName>
</protein>
<gene>
    <name evidence="1" type="ORF">PVL29_013306</name>
</gene>
<sequence length="128" mass="14120">MAKPPPSPLKTRIAVQIPEMADTQLSAPVFPVSLQPPLVSQSMTMKQASKNSYRKPFSSVAPARFLQVSRLQIQMTLETIHEEETADTDDETSSAPLRAFLSSQTQCFFEVTKSSSSYKAQRPVCLGN</sequence>
<evidence type="ECO:0000313" key="2">
    <source>
        <dbReference type="Proteomes" id="UP001168098"/>
    </source>
</evidence>